<dbReference type="EMBL" id="NMUH01000742">
    <property type="protein sequence ID" value="MQL84155.1"/>
    <property type="molecule type" value="Genomic_DNA"/>
</dbReference>
<gene>
    <name evidence="1" type="ORF">Taro_016649</name>
</gene>
<name>A0A843UKY0_COLES</name>
<protein>
    <submittedName>
        <fullName evidence="1">Uncharacterized protein</fullName>
    </submittedName>
</protein>
<sequence>MACLTEAGSSGAVDVASSGRKSYAQIIASTKPPPVISIGIKPPSLTDSGEPAVFFSTEEVGGIDVTSKDAAVCVLSSPVTVAGAAVRAEVDASPMQIMSQEIQLLKNKLLRSNSFVGTFPP</sequence>
<evidence type="ECO:0000313" key="1">
    <source>
        <dbReference type="EMBL" id="MQL84155.1"/>
    </source>
</evidence>
<accession>A0A843UKY0</accession>
<evidence type="ECO:0000313" key="2">
    <source>
        <dbReference type="Proteomes" id="UP000652761"/>
    </source>
</evidence>
<reference evidence="1" key="1">
    <citation type="submission" date="2017-07" db="EMBL/GenBank/DDBJ databases">
        <title>Taro Niue Genome Assembly and Annotation.</title>
        <authorList>
            <person name="Atibalentja N."/>
            <person name="Keating K."/>
            <person name="Fields C.J."/>
        </authorList>
    </citation>
    <scope>NUCLEOTIDE SEQUENCE</scope>
    <source>
        <strain evidence="1">Niue_2</strain>
        <tissue evidence="1">Leaf</tissue>
    </source>
</reference>
<comment type="caution">
    <text evidence="1">The sequence shown here is derived from an EMBL/GenBank/DDBJ whole genome shotgun (WGS) entry which is preliminary data.</text>
</comment>
<keyword evidence="2" id="KW-1185">Reference proteome</keyword>
<proteinExistence type="predicted"/>
<dbReference type="Proteomes" id="UP000652761">
    <property type="component" value="Unassembled WGS sequence"/>
</dbReference>
<organism evidence="1 2">
    <name type="scientific">Colocasia esculenta</name>
    <name type="common">Wild taro</name>
    <name type="synonym">Arum esculentum</name>
    <dbReference type="NCBI Taxonomy" id="4460"/>
    <lineage>
        <taxon>Eukaryota</taxon>
        <taxon>Viridiplantae</taxon>
        <taxon>Streptophyta</taxon>
        <taxon>Embryophyta</taxon>
        <taxon>Tracheophyta</taxon>
        <taxon>Spermatophyta</taxon>
        <taxon>Magnoliopsida</taxon>
        <taxon>Liliopsida</taxon>
        <taxon>Araceae</taxon>
        <taxon>Aroideae</taxon>
        <taxon>Colocasieae</taxon>
        <taxon>Colocasia</taxon>
    </lineage>
</organism>
<dbReference type="AlphaFoldDB" id="A0A843UKY0"/>